<feature type="compositionally biased region" description="Polar residues" evidence="1">
    <location>
        <begin position="365"/>
        <end position="379"/>
    </location>
</feature>
<comment type="caution">
    <text evidence="2">The sequence shown here is derived from an EMBL/GenBank/DDBJ whole genome shotgun (WGS) entry which is preliminary data.</text>
</comment>
<accession>A0A9P5E4J1</accession>
<feature type="compositionally biased region" description="Basic residues" evidence="1">
    <location>
        <begin position="772"/>
        <end position="781"/>
    </location>
</feature>
<feature type="compositionally biased region" description="Polar residues" evidence="1">
    <location>
        <begin position="204"/>
        <end position="214"/>
    </location>
</feature>
<dbReference type="OrthoDB" id="5102671at2759"/>
<feature type="compositionally biased region" description="Basic and acidic residues" evidence="1">
    <location>
        <begin position="713"/>
        <end position="723"/>
    </location>
</feature>
<feature type="compositionally biased region" description="Polar residues" evidence="1">
    <location>
        <begin position="295"/>
        <end position="320"/>
    </location>
</feature>
<evidence type="ECO:0000313" key="2">
    <source>
        <dbReference type="EMBL" id="KAF4494601.1"/>
    </source>
</evidence>
<feature type="compositionally biased region" description="Low complexity" evidence="1">
    <location>
        <begin position="480"/>
        <end position="508"/>
    </location>
</feature>
<reference evidence="2" key="1">
    <citation type="submission" date="2020-01" db="EMBL/GenBank/DDBJ databases">
        <title>Identification and distribution of gene clusters putatively required for synthesis of sphingolipid metabolism inhibitors in phylogenetically diverse species of the filamentous fungus Fusarium.</title>
        <authorList>
            <person name="Kim H.-S."/>
            <person name="Busman M."/>
            <person name="Brown D.W."/>
            <person name="Divon H."/>
            <person name="Uhlig S."/>
            <person name="Proctor R.H."/>
        </authorList>
    </citation>
    <scope>NUCLEOTIDE SEQUENCE</scope>
    <source>
        <strain evidence="2">NRRL 31653</strain>
    </source>
</reference>
<feature type="region of interest" description="Disordered" evidence="1">
    <location>
        <begin position="182"/>
        <end position="838"/>
    </location>
</feature>
<protein>
    <submittedName>
        <fullName evidence="2">Uncharacterized protein</fullName>
    </submittedName>
</protein>
<dbReference type="EMBL" id="LUFC02000747">
    <property type="protein sequence ID" value="KAF4494601.1"/>
    <property type="molecule type" value="Genomic_DNA"/>
</dbReference>
<dbReference type="Proteomes" id="UP000737391">
    <property type="component" value="Unassembled WGS sequence"/>
</dbReference>
<evidence type="ECO:0000256" key="1">
    <source>
        <dbReference type="SAM" id="MobiDB-lite"/>
    </source>
</evidence>
<proteinExistence type="predicted"/>
<feature type="compositionally biased region" description="Basic and acidic residues" evidence="1">
    <location>
        <begin position="732"/>
        <end position="741"/>
    </location>
</feature>
<sequence length="838" mass="87941">MDYNFGQDAPSGSGSGSSNWLGFGQRVTVASSSPGVPNTMPEADDATFAESYRPEASPLFNPLFMQATEGAPSNALSPGPPPSWPWQRDATFNSDGLESPDVSALPEQPSRYSESPEDDTPQESAIVEGLTDAHHITSPERAPFAPLHESAAGTQENSIIQSNITEEVITEAGADPVVEESRVEIYEHPETIVQSSEKEPEELLSQQEPGNVVQNGEADRVEETPTQTPIEQAADDNKATDGQQTPTQNQSKSPDVASAPATGPSSLKNALLSVGRGIMKRMSAPPPAVVATPQPEDSQNQRATSTQLEQQTERAGSTPSLVVELKSMSEPEKATFTSQVPAPEDGPSHDEEPAAPASGKRSRRSTQGVVEETSGSATEPTRGRRSIASAPASPAVKNAPSSAQKRARKSMHASVLADQTPKKRGRPRKSDAVATPAAPPSTAKRGRPRKSDATPITVPSASKPLSASGRRVASASKAVTTPRRATTARTPKTAIGLRAAATPTTTPKPRGRPPKNPPQPTKEEEEVEPEVEAPKRAGWTKRGADSTDDAPATKKSTRTVKPRTVPSPAKRVRATRKAAAAPSAAEKAEPVPKRGRRTAAAPKEEAPAEAPKKRGRPASKSEAPAGDKSAPEPKTRKRGRAAAASAKATEDVPAETATTKRGRSKRTAPEPELEVEAPEPATKKRRTTRKAEEPVVEEPSKSSGRKAGRPAKAAKEVAEEPAPKRGKSTRSKAAEPEEPKPAAKPRGRAAAKKATEPAVEAEAEAEPEKPKARGRPVKGKAGKGELPSSKTAEAPAPKRGRGPAKATATKAKGSAPTGVTKMGRAAQTGVRRGLRSRG</sequence>
<dbReference type="GO" id="GO:0003677">
    <property type="term" value="F:DNA binding"/>
    <property type="evidence" value="ECO:0007669"/>
    <property type="project" value="InterPro"/>
</dbReference>
<feature type="compositionally biased region" description="Basic and acidic residues" evidence="1">
    <location>
        <begin position="602"/>
        <end position="612"/>
    </location>
</feature>
<feature type="region of interest" description="Disordered" evidence="1">
    <location>
        <begin position="1"/>
        <end position="154"/>
    </location>
</feature>
<dbReference type="SMART" id="SM00384">
    <property type="entry name" value="AT_hook"/>
    <property type="match status" value="9"/>
</dbReference>
<dbReference type="InterPro" id="IPR017956">
    <property type="entry name" value="AT_hook_DNA-bd_motif"/>
</dbReference>
<keyword evidence="3" id="KW-1185">Reference proteome</keyword>
<organism evidence="2 3">
    <name type="scientific">Fusarium agapanthi</name>
    <dbReference type="NCBI Taxonomy" id="1803897"/>
    <lineage>
        <taxon>Eukaryota</taxon>
        <taxon>Fungi</taxon>
        <taxon>Dikarya</taxon>
        <taxon>Ascomycota</taxon>
        <taxon>Pezizomycotina</taxon>
        <taxon>Sordariomycetes</taxon>
        <taxon>Hypocreomycetidae</taxon>
        <taxon>Hypocreales</taxon>
        <taxon>Nectriaceae</taxon>
        <taxon>Fusarium</taxon>
        <taxon>Fusarium fujikuroi species complex</taxon>
    </lineage>
</organism>
<dbReference type="AlphaFoldDB" id="A0A9P5E4J1"/>
<feature type="compositionally biased region" description="Low complexity" evidence="1">
    <location>
        <begin position="432"/>
        <end position="443"/>
    </location>
</feature>
<name>A0A9P5E4J1_9HYPO</name>
<gene>
    <name evidence="2" type="ORF">FAGAP_9291</name>
</gene>
<evidence type="ECO:0000313" key="3">
    <source>
        <dbReference type="Proteomes" id="UP000737391"/>
    </source>
</evidence>
<dbReference type="PRINTS" id="PR00929">
    <property type="entry name" value="ATHOOK"/>
</dbReference>
<feature type="compositionally biased region" description="Polar residues" evidence="1">
    <location>
        <begin position="240"/>
        <end position="253"/>
    </location>
</feature>
<feature type="compositionally biased region" description="Low complexity" evidence="1">
    <location>
        <begin position="803"/>
        <end position="818"/>
    </location>
</feature>